<dbReference type="Gene3D" id="1.20.1110.10">
    <property type="entry name" value="Calcium-transporting ATPase, transmembrane domain"/>
    <property type="match status" value="1"/>
</dbReference>
<feature type="transmembrane region" description="Helical" evidence="9">
    <location>
        <begin position="809"/>
        <end position="827"/>
    </location>
</feature>
<dbReference type="SUPFAM" id="SSF81665">
    <property type="entry name" value="Calcium ATPase, transmembrane domain M"/>
    <property type="match status" value="1"/>
</dbReference>
<dbReference type="PANTHER" id="PTHR43294:SF21">
    <property type="entry name" value="CATION TRANSPORTING ATPASE"/>
    <property type="match status" value="1"/>
</dbReference>
<dbReference type="PANTHER" id="PTHR43294">
    <property type="entry name" value="SODIUM/POTASSIUM-TRANSPORTING ATPASE SUBUNIT ALPHA"/>
    <property type="match status" value="1"/>
</dbReference>
<dbReference type="SFLD" id="SFLDS00003">
    <property type="entry name" value="Haloacid_Dehalogenase"/>
    <property type="match status" value="1"/>
</dbReference>
<evidence type="ECO:0000256" key="9">
    <source>
        <dbReference type="SAM" id="Phobius"/>
    </source>
</evidence>
<dbReference type="AlphaFoldDB" id="A0A0C3A4A4"/>
<evidence type="ECO:0000256" key="4">
    <source>
        <dbReference type="ARBA" id="ARBA00022741"/>
    </source>
</evidence>
<dbReference type="InterPro" id="IPR044492">
    <property type="entry name" value="P_typ_ATPase_HD_dom"/>
</dbReference>
<dbReference type="EMBL" id="KN822072">
    <property type="protein sequence ID" value="KIM59522.1"/>
    <property type="molecule type" value="Genomic_DNA"/>
</dbReference>
<keyword evidence="7 9" id="KW-1133">Transmembrane helix</keyword>
<evidence type="ECO:0000313" key="11">
    <source>
        <dbReference type="EMBL" id="KIM59522.1"/>
    </source>
</evidence>
<dbReference type="GO" id="GO:0030007">
    <property type="term" value="P:intracellular potassium ion homeostasis"/>
    <property type="evidence" value="ECO:0007669"/>
    <property type="project" value="TreeGrafter"/>
</dbReference>
<dbReference type="InterPro" id="IPR018303">
    <property type="entry name" value="ATPase_P-typ_P_site"/>
</dbReference>
<dbReference type="GO" id="GO:0016887">
    <property type="term" value="F:ATP hydrolysis activity"/>
    <property type="evidence" value="ECO:0007669"/>
    <property type="project" value="InterPro"/>
</dbReference>
<protein>
    <recommendedName>
        <fullName evidence="10">Cation-transporting P-type ATPase C-terminal domain-containing protein</fullName>
    </recommendedName>
</protein>
<gene>
    <name evidence="11" type="ORF">SCLCIDRAFT_1217646</name>
</gene>
<dbReference type="PRINTS" id="PR00119">
    <property type="entry name" value="CATATPASE"/>
</dbReference>
<dbReference type="Pfam" id="PF00689">
    <property type="entry name" value="Cation_ATPase_C"/>
    <property type="match status" value="1"/>
</dbReference>
<dbReference type="GO" id="GO:0005886">
    <property type="term" value="C:plasma membrane"/>
    <property type="evidence" value="ECO:0007669"/>
    <property type="project" value="UniProtKB-SubCell"/>
</dbReference>
<dbReference type="InterPro" id="IPR023298">
    <property type="entry name" value="ATPase_P-typ_TM_dom_sf"/>
</dbReference>
<evidence type="ECO:0000256" key="6">
    <source>
        <dbReference type="ARBA" id="ARBA00022967"/>
    </source>
</evidence>
<dbReference type="GO" id="GO:0005524">
    <property type="term" value="F:ATP binding"/>
    <property type="evidence" value="ECO:0007669"/>
    <property type="project" value="UniProtKB-KW"/>
</dbReference>
<dbReference type="GO" id="GO:0036376">
    <property type="term" value="P:sodium ion export across plasma membrane"/>
    <property type="evidence" value="ECO:0007669"/>
    <property type="project" value="TreeGrafter"/>
</dbReference>
<feature type="transmembrane region" description="Helical" evidence="9">
    <location>
        <begin position="604"/>
        <end position="628"/>
    </location>
</feature>
<dbReference type="InterPro" id="IPR006068">
    <property type="entry name" value="ATPase_P-typ_cation-transptr_C"/>
</dbReference>
<dbReference type="Gene3D" id="3.40.1110.10">
    <property type="entry name" value="Calcium-transporting ATPase, cytoplasmic domain N"/>
    <property type="match status" value="1"/>
</dbReference>
<dbReference type="GO" id="GO:0005391">
    <property type="term" value="F:P-type sodium:potassium-exchanging transporter activity"/>
    <property type="evidence" value="ECO:0007669"/>
    <property type="project" value="TreeGrafter"/>
</dbReference>
<comment type="subcellular location">
    <subcellularLocation>
        <location evidence="1">Cell membrane</location>
        <topology evidence="1">Multi-pass membrane protein</topology>
    </subcellularLocation>
</comment>
<dbReference type="SFLD" id="SFLDF00027">
    <property type="entry name" value="p-type_atpase"/>
    <property type="match status" value="1"/>
</dbReference>
<sequence length="848" mass="93165">MVPGSLDTTADNALETRNLALTSTFVTQGTCHGVVFATGDRTVMGRLVKMSGETKFKLTTIQKEIWFFTKVISSVALSLFCISLLLYGVWLRTTYPGYDTMSGAIINSIGCLTAFVPQGLPVCVALSLTVIARRMAKHHVLVKNLATIETLGCISVLCSDKTGTLTAGKMAVESVAFLDAHHSARDIVLTPPSRTTSPIALHTLHLIARLCNGAKFDNAPGNMAKPVGERVVKGDPTDTALLRLAENMQGQDYEHEKDGGLLDRYRKLFEVPFNSRNKWMMSIVRDTTVSSTPLSSSTDGEKRTDEIYEDSVPTSGEGTWMLVKGAPDILFPSCGSVMCADGTEVAFGDVERERLGMIQSEWSATGQRVLALCRKPLPLFKPSLPPSDIEELLYKDLHSLTLIGLVGIRDPPREDVPSTIDVIRRAGIRVFMVTGDFKLTAVAIAKQVGIVTQDRFDTITDVRSPALADPYRDAKIHPTAIKPSPDGPERALVLTGDDITSLTSTDWDVIIGSYTEIVFARTTPDQKMKIVEMIKARGDNTVAVTGDGVNDAPALKAADIGVAMGSGSDVAKEAAALILLKNEFSSIPVAIEMGRLVFDNLKKVTLYLMPVGSYTEFMGVLANVVFGMQIPLSSYLQVCFSISNDVIMSISLMYEKAEADLMLRKPRNARTDRLTDWRLFFQIYLFIGLMSWPCAMGMWFLYMKQQGLGFYDVILTYNKWADGWQGFSIDQLTTFVNQGQCVYYVTMVFLQYGNLLAIRNRRVSLLQSNPLWGPRKNLFIPMGMVGTALIAVVNLYGRGLQKVFSTTPIPAMFWGPPFAFAVGTLCMDEARKAIVRGYPNSIVAKMAW</sequence>
<dbReference type="FunFam" id="3.40.50.1000:FF:000083">
    <property type="entry name" value="Sodium/potassium-transporting ATPase subunit alpha"/>
    <property type="match status" value="1"/>
</dbReference>
<keyword evidence="12" id="KW-1185">Reference proteome</keyword>
<dbReference type="GO" id="GO:1902600">
    <property type="term" value="P:proton transmembrane transport"/>
    <property type="evidence" value="ECO:0007669"/>
    <property type="project" value="TreeGrafter"/>
</dbReference>
<name>A0A0C3A4A4_9AGAM</name>
<feature type="transmembrane region" description="Helical" evidence="9">
    <location>
        <begin position="742"/>
        <end position="758"/>
    </location>
</feature>
<keyword evidence="6" id="KW-1278">Translocase</keyword>
<evidence type="ECO:0000256" key="5">
    <source>
        <dbReference type="ARBA" id="ARBA00022840"/>
    </source>
</evidence>
<dbReference type="GO" id="GO:1990573">
    <property type="term" value="P:potassium ion import across plasma membrane"/>
    <property type="evidence" value="ECO:0007669"/>
    <property type="project" value="TreeGrafter"/>
</dbReference>
<dbReference type="InterPro" id="IPR023214">
    <property type="entry name" value="HAD_sf"/>
</dbReference>
<dbReference type="SUPFAM" id="SSF56784">
    <property type="entry name" value="HAD-like"/>
    <property type="match status" value="1"/>
</dbReference>
<dbReference type="Pfam" id="PF13246">
    <property type="entry name" value="Cation_ATPase"/>
    <property type="match status" value="1"/>
</dbReference>
<evidence type="ECO:0000313" key="12">
    <source>
        <dbReference type="Proteomes" id="UP000053989"/>
    </source>
</evidence>
<keyword evidence="8 9" id="KW-0472">Membrane</keyword>
<feature type="transmembrane region" description="Helical" evidence="9">
    <location>
        <begin position="105"/>
        <end position="131"/>
    </location>
</feature>
<reference evidence="11 12" key="1">
    <citation type="submission" date="2014-04" db="EMBL/GenBank/DDBJ databases">
        <authorList>
            <consortium name="DOE Joint Genome Institute"/>
            <person name="Kuo A."/>
            <person name="Kohler A."/>
            <person name="Nagy L.G."/>
            <person name="Floudas D."/>
            <person name="Copeland A."/>
            <person name="Barry K.W."/>
            <person name="Cichocki N."/>
            <person name="Veneault-Fourrey C."/>
            <person name="LaButti K."/>
            <person name="Lindquist E.A."/>
            <person name="Lipzen A."/>
            <person name="Lundell T."/>
            <person name="Morin E."/>
            <person name="Murat C."/>
            <person name="Sun H."/>
            <person name="Tunlid A."/>
            <person name="Henrissat B."/>
            <person name="Grigoriev I.V."/>
            <person name="Hibbett D.S."/>
            <person name="Martin F."/>
            <person name="Nordberg H.P."/>
            <person name="Cantor M.N."/>
            <person name="Hua S.X."/>
        </authorList>
    </citation>
    <scope>NUCLEOTIDE SEQUENCE [LARGE SCALE GENOMIC DNA]</scope>
    <source>
        <strain evidence="11 12">Foug A</strain>
    </source>
</reference>
<dbReference type="Gene3D" id="2.70.150.10">
    <property type="entry name" value="Calcium-transporting ATPase, cytoplasmic transduction domain A"/>
    <property type="match status" value="1"/>
</dbReference>
<evidence type="ECO:0000256" key="8">
    <source>
        <dbReference type="ARBA" id="ARBA00023136"/>
    </source>
</evidence>
<dbReference type="GO" id="GO:0006883">
    <property type="term" value="P:intracellular sodium ion homeostasis"/>
    <property type="evidence" value="ECO:0007669"/>
    <property type="project" value="TreeGrafter"/>
</dbReference>
<reference evidence="12" key="2">
    <citation type="submission" date="2015-01" db="EMBL/GenBank/DDBJ databases">
        <title>Evolutionary Origins and Diversification of the Mycorrhizal Mutualists.</title>
        <authorList>
            <consortium name="DOE Joint Genome Institute"/>
            <consortium name="Mycorrhizal Genomics Consortium"/>
            <person name="Kohler A."/>
            <person name="Kuo A."/>
            <person name="Nagy L.G."/>
            <person name="Floudas D."/>
            <person name="Copeland A."/>
            <person name="Barry K.W."/>
            <person name="Cichocki N."/>
            <person name="Veneault-Fourrey C."/>
            <person name="LaButti K."/>
            <person name="Lindquist E.A."/>
            <person name="Lipzen A."/>
            <person name="Lundell T."/>
            <person name="Morin E."/>
            <person name="Murat C."/>
            <person name="Riley R."/>
            <person name="Ohm R."/>
            <person name="Sun H."/>
            <person name="Tunlid A."/>
            <person name="Henrissat B."/>
            <person name="Grigoriev I.V."/>
            <person name="Hibbett D.S."/>
            <person name="Martin F."/>
        </authorList>
    </citation>
    <scope>NUCLEOTIDE SEQUENCE [LARGE SCALE GENOMIC DNA]</scope>
    <source>
        <strain evidence="12">Foug A</strain>
    </source>
</reference>
<evidence type="ECO:0000259" key="10">
    <source>
        <dbReference type="Pfam" id="PF00689"/>
    </source>
</evidence>
<keyword evidence="4" id="KW-0547">Nucleotide-binding</keyword>
<dbReference type="SFLD" id="SFLDG00002">
    <property type="entry name" value="C1.7:_P-type_atpase_like"/>
    <property type="match status" value="1"/>
</dbReference>
<dbReference type="PRINTS" id="PR00120">
    <property type="entry name" value="HATPASE"/>
</dbReference>
<evidence type="ECO:0000256" key="1">
    <source>
        <dbReference type="ARBA" id="ARBA00004651"/>
    </source>
</evidence>
<dbReference type="Gene3D" id="3.40.50.1000">
    <property type="entry name" value="HAD superfamily/HAD-like"/>
    <property type="match status" value="1"/>
</dbReference>
<dbReference type="InParanoid" id="A0A0C3A4A4"/>
<accession>A0A0C3A4A4</accession>
<dbReference type="Proteomes" id="UP000053989">
    <property type="component" value="Unassembled WGS sequence"/>
</dbReference>
<feature type="transmembrane region" description="Helical" evidence="9">
    <location>
        <begin position="778"/>
        <end position="797"/>
    </location>
</feature>
<dbReference type="InterPro" id="IPR050510">
    <property type="entry name" value="Cation_transp_ATPase_P-type"/>
</dbReference>
<evidence type="ECO:0000256" key="7">
    <source>
        <dbReference type="ARBA" id="ARBA00022989"/>
    </source>
</evidence>
<dbReference type="SUPFAM" id="SSF81660">
    <property type="entry name" value="Metal cation-transporting ATPase, ATP-binding domain N"/>
    <property type="match status" value="1"/>
</dbReference>
<dbReference type="HOGENOM" id="CLU_002360_4_1_1"/>
<proteinExistence type="predicted"/>
<dbReference type="PROSITE" id="PS00154">
    <property type="entry name" value="ATPASE_E1_E2"/>
    <property type="match status" value="1"/>
</dbReference>
<dbReference type="InterPro" id="IPR023299">
    <property type="entry name" value="ATPase_P-typ_cyto_dom_N"/>
</dbReference>
<feature type="transmembrane region" description="Helical" evidence="9">
    <location>
        <begin position="679"/>
        <end position="702"/>
    </location>
</feature>
<dbReference type="InterPro" id="IPR036412">
    <property type="entry name" value="HAD-like_sf"/>
</dbReference>
<keyword evidence="2" id="KW-1003">Cell membrane</keyword>
<dbReference type="InterPro" id="IPR001757">
    <property type="entry name" value="P_typ_ATPase"/>
</dbReference>
<dbReference type="STRING" id="1036808.A0A0C3A4A4"/>
<organism evidence="11 12">
    <name type="scientific">Scleroderma citrinum Foug A</name>
    <dbReference type="NCBI Taxonomy" id="1036808"/>
    <lineage>
        <taxon>Eukaryota</taxon>
        <taxon>Fungi</taxon>
        <taxon>Dikarya</taxon>
        <taxon>Basidiomycota</taxon>
        <taxon>Agaricomycotina</taxon>
        <taxon>Agaricomycetes</taxon>
        <taxon>Agaricomycetidae</taxon>
        <taxon>Boletales</taxon>
        <taxon>Sclerodermatineae</taxon>
        <taxon>Sclerodermataceae</taxon>
        <taxon>Scleroderma</taxon>
    </lineage>
</organism>
<evidence type="ECO:0000256" key="2">
    <source>
        <dbReference type="ARBA" id="ARBA00022475"/>
    </source>
</evidence>
<evidence type="ECO:0000256" key="3">
    <source>
        <dbReference type="ARBA" id="ARBA00022692"/>
    </source>
</evidence>
<dbReference type="Pfam" id="PF08282">
    <property type="entry name" value="Hydrolase_3"/>
    <property type="match status" value="1"/>
</dbReference>
<feature type="domain" description="Cation-transporting P-type ATPase C-terminal" evidence="10">
    <location>
        <begin position="639"/>
        <end position="834"/>
    </location>
</feature>
<dbReference type="OrthoDB" id="158672at2759"/>
<feature type="transmembrane region" description="Helical" evidence="9">
    <location>
        <begin position="65"/>
        <end position="90"/>
    </location>
</feature>
<dbReference type="NCBIfam" id="TIGR01494">
    <property type="entry name" value="ATPase_P-type"/>
    <property type="match status" value="1"/>
</dbReference>
<keyword evidence="5" id="KW-0067">ATP-binding</keyword>
<keyword evidence="3 9" id="KW-0812">Transmembrane</keyword>